<feature type="transmembrane region" description="Helical" evidence="1">
    <location>
        <begin position="58"/>
        <end position="75"/>
    </location>
</feature>
<dbReference type="Proteomes" id="UP001222800">
    <property type="component" value="Chromosome"/>
</dbReference>
<evidence type="ECO:0000256" key="1">
    <source>
        <dbReference type="SAM" id="Phobius"/>
    </source>
</evidence>
<keyword evidence="3" id="KW-1185">Reference proteome</keyword>
<protein>
    <submittedName>
        <fullName evidence="2">Uncharacterized protein</fullName>
    </submittedName>
</protein>
<sequence length="102" mass="11811">MFKKTKKRSSKKNNAAKNINYLNKMIPGLAVTLYLSIYSIYYLDVSIFEKYVSLNDDILRIASILSAYILSGYISTKNIKDHKSIKLTYMINFIVFIVILMI</sequence>
<feature type="transmembrane region" description="Helical" evidence="1">
    <location>
        <begin position="21"/>
        <end position="43"/>
    </location>
</feature>
<evidence type="ECO:0000313" key="2">
    <source>
        <dbReference type="EMBL" id="WFD12168.1"/>
    </source>
</evidence>
<organism evidence="2 3">
    <name type="scientific">Tepidibacter hydrothermalis</name>
    <dbReference type="NCBI Taxonomy" id="3036126"/>
    <lineage>
        <taxon>Bacteria</taxon>
        <taxon>Bacillati</taxon>
        <taxon>Bacillota</taxon>
        <taxon>Clostridia</taxon>
        <taxon>Peptostreptococcales</taxon>
        <taxon>Peptostreptococcaceae</taxon>
        <taxon>Tepidibacter</taxon>
    </lineage>
</organism>
<name>A0ABY8EGX3_9FIRM</name>
<evidence type="ECO:0000313" key="3">
    <source>
        <dbReference type="Proteomes" id="UP001222800"/>
    </source>
</evidence>
<dbReference type="RefSeq" id="WP_277734470.1">
    <property type="nucleotide sequence ID" value="NZ_CP120733.1"/>
</dbReference>
<reference evidence="2 3" key="1">
    <citation type="submission" date="2023-03" db="EMBL/GenBank/DDBJ databases">
        <title>Complete genome sequence of Tepidibacter sp. SWIR-1, isolated from a deep-sea hydrothermal vent.</title>
        <authorList>
            <person name="Li X."/>
        </authorList>
    </citation>
    <scope>NUCLEOTIDE SEQUENCE [LARGE SCALE GENOMIC DNA]</scope>
    <source>
        <strain evidence="2 3">SWIR-1</strain>
    </source>
</reference>
<keyword evidence="1" id="KW-0812">Transmembrane</keyword>
<feature type="transmembrane region" description="Helical" evidence="1">
    <location>
        <begin position="84"/>
        <end position="101"/>
    </location>
</feature>
<accession>A0ABY8EGX3</accession>
<keyword evidence="1" id="KW-0472">Membrane</keyword>
<keyword evidence="1" id="KW-1133">Transmembrane helix</keyword>
<dbReference type="EMBL" id="CP120733">
    <property type="protein sequence ID" value="WFD12168.1"/>
    <property type="molecule type" value="Genomic_DNA"/>
</dbReference>
<gene>
    <name evidence="2" type="ORF">P4S50_08820</name>
</gene>
<proteinExistence type="predicted"/>